<dbReference type="PANTHER" id="PTHR30445:SF8">
    <property type="entry name" value="K(+)_H(+) ANTIPORTER SUBUNIT KHTT"/>
    <property type="match status" value="1"/>
</dbReference>
<feature type="domain" description="RCK C-terminal" evidence="1">
    <location>
        <begin position="87"/>
        <end position="171"/>
    </location>
</feature>
<dbReference type="Pfam" id="PF25991">
    <property type="entry name" value="KhtT_N"/>
    <property type="match status" value="1"/>
</dbReference>
<dbReference type="PROSITE" id="PS51202">
    <property type="entry name" value="RCK_C"/>
    <property type="match status" value="1"/>
</dbReference>
<sequence length="183" mass="18873">MGFLTGPGVGARMVIHEVDVPGVGKQYEVPAGGETRFVVIVHHDGRREVYRREGPDADAEKLFDLDAAAAREAASVLQAADFQPLDLDDVDVPLGDAIMEWVEVPADSPVAGETLSDAGIRAETGATVAAVQRGAETLANPGADTVLEPGDILVAIGSRDEQKALQSLVAAGEGGSDDGSETA</sequence>
<reference evidence="2" key="2">
    <citation type="submission" date="2020-09" db="EMBL/GenBank/DDBJ databases">
        <authorList>
            <person name="Sun Q."/>
            <person name="Ohkuma M."/>
        </authorList>
    </citation>
    <scope>NUCLEOTIDE SEQUENCE</scope>
    <source>
        <strain evidence="2">JCM 16108</strain>
    </source>
</reference>
<dbReference type="GO" id="GO:0008324">
    <property type="term" value="F:monoatomic cation transmembrane transporter activity"/>
    <property type="evidence" value="ECO:0007669"/>
    <property type="project" value="InterPro"/>
</dbReference>
<name>A0A830FT18_9EURY</name>
<dbReference type="EMBL" id="BMOO01000001">
    <property type="protein sequence ID" value="GGM56922.1"/>
    <property type="molecule type" value="Genomic_DNA"/>
</dbReference>
<evidence type="ECO:0000313" key="3">
    <source>
        <dbReference type="Proteomes" id="UP000614609"/>
    </source>
</evidence>
<comment type="caution">
    <text evidence="2">The sequence shown here is derived from an EMBL/GenBank/DDBJ whole genome shotgun (WGS) entry which is preliminary data.</text>
</comment>
<dbReference type="AlphaFoldDB" id="A0A830FT18"/>
<dbReference type="PIRSF" id="PIRSF005028">
    <property type="entry name" value="KhtT"/>
    <property type="match status" value="1"/>
</dbReference>
<organism evidence="2 3">
    <name type="scientific">Halarchaeum rubridurum</name>
    <dbReference type="NCBI Taxonomy" id="489911"/>
    <lineage>
        <taxon>Archaea</taxon>
        <taxon>Methanobacteriati</taxon>
        <taxon>Methanobacteriota</taxon>
        <taxon>Stenosarchaea group</taxon>
        <taxon>Halobacteria</taxon>
        <taxon>Halobacteriales</taxon>
        <taxon>Halobacteriaceae</taxon>
    </lineage>
</organism>
<dbReference type="InterPro" id="IPR006037">
    <property type="entry name" value="RCK_C"/>
</dbReference>
<evidence type="ECO:0000313" key="2">
    <source>
        <dbReference type="EMBL" id="GGM56922.1"/>
    </source>
</evidence>
<dbReference type="GO" id="GO:0006813">
    <property type="term" value="P:potassium ion transport"/>
    <property type="evidence" value="ECO:0007669"/>
    <property type="project" value="InterPro"/>
</dbReference>
<evidence type="ECO:0000259" key="1">
    <source>
        <dbReference type="PROSITE" id="PS51202"/>
    </source>
</evidence>
<reference evidence="2" key="1">
    <citation type="journal article" date="2014" name="Int. J. Syst. Evol. Microbiol.">
        <title>Complete genome sequence of Corynebacterium casei LMG S-19264T (=DSM 44701T), isolated from a smear-ripened cheese.</title>
        <authorList>
            <consortium name="US DOE Joint Genome Institute (JGI-PGF)"/>
            <person name="Walter F."/>
            <person name="Albersmeier A."/>
            <person name="Kalinowski J."/>
            <person name="Ruckert C."/>
        </authorList>
    </citation>
    <scope>NUCLEOTIDE SEQUENCE</scope>
    <source>
        <strain evidence="2">JCM 16108</strain>
    </source>
</reference>
<dbReference type="InterPro" id="IPR036721">
    <property type="entry name" value="RCK_C_sf"/>
</dbReference>
<dbReference type="Proteomes" id="UP000614609">
    <property type="component" value="Unassembled WGS sequence"/>
</dbReference>
<dbReference type="PANTHER" id="PTHR30445">
    <property type="entry name" value="K(+)_H(+) ANTIPORTER SUBUNIT KHTT"/>
    <property type="match status" value="1"/>
</dbReference>
<dbReference type="SUPFAM" id="SSF116726">
    <property type="entry name" value="TrkA C-terminal domain-like"/>
    <property type="match status" value="1"/>
</dbReference>
<accession>A0A830FT18</accession>
<dbReference type="InterPro" id="IPR058776">
    <property type="entry name" value="KhtT-like_N"/>
</dbReference>
<dbReference type="Pfam" id="PF02080">
    <property type="entry name" value="TrkA_C"/>
    <property type="match status" value="1"/>
</dbReference>
<dbReference type="InterPro" id="IPR026278">
    <property type="entry name" value="KhtT"/>
</dbReference>
<gene>
    <name evidence="2" type="ORF">GCM10009017_03860</name>
</gene>
<proteinExistence type="predicted"/>
<dbReference type="Gene3D" id="3.30.70.1450">
    <property type="entry name" value="Regulator of K+ conductance, C-terminal domain"/>
    <property type="match status" value="1"/>
</dbReference>
<keyword evidence="3" id="KW-1185">Reference proteome</keyword>
<dbReference type="InterPro" id="IPR050144">
    <property type="entry name" value="AAE_transporter"/>
</dbReference>
<protein>
    <submittedName>
        <fullName evidence="2">Potassium transporter</fullName>
    </submittedName>
</protein>